<dbReference type="KEGG" id="glo:Glov_1908"/>
<dbReference type="SUPFAM" id="SSF52172">
    <property type="entry name" value="CheY-like"/>
    <property type="match status" value="1"/>
</dbReference>
<dbReference type="InterPro" id="IPR052048">
    <property type="entry name" value="ST_Response_Regulator"/>
</dbReference>
<feature type="modified residue" description="4-aspartylphosphate" evidence="1">
    <location>
        <position position="55"/>
    </location>
</feature>
<evidence type="ECO:0000259" key="2">
    <source>
        <dbReference type="PROSITE" id="PS50110"/>
    </source>
</evidence>
<keyword evidence="1" id="KW-0597">Phosphoprotein</keyword>
<reference evidence="3 4" key="1">
    <citation type="submission" date="2008-05" db="EMBL/GenBank/DDBJ databases">
        <title>Complete sequence of chromosome of Geobacter lovleyi SZ.</title>
        <authorList>
            <consortium name="US DOE Joint Genome Institute"/>
            <person name="Lucas S."/>
            <person name="Copeland A."/>
            <person name="Lapidus A."/>
            <person name="Glavina del Rio T."/>
            <person name="Dalin E."/>
            <person name="Tice H."/>
            <person name="Bruce D."/>
            <person name="Goodwin L."/>
            <person name="Pitluck S."/>
            <person name="Chertkov O."/>
            <person name="Meincke L."/>
            <person name="Brettin T."/>
            <person name="Detter J.C."/>
            <person name="Han C."/>
            <person name="Tapia R."/>
            <person name="Kuske C.R."/>
            <person name="Schmutz J."/>
            <person name="Larimer F."/>
            <person name="Land M."/>
            <person name="Hauser L."/>
            <person name="Kyrpides N."/>
            <person name="Mikhailova N."/>
            <person name="Sung Y."/>
            <person name="Fletcher K.E."/>
            <person name="Ritalahti K.M."/>
            <person name="Loeffler F.E."/>
            <person name="Richardson P."/>
        </authorList>
    </citation>
    <scope>NUCLEOTIDE SEQUENCE [LARGE SCALE GENOMIC DNA]</scope>
    <source>
        <strain evidence="4">ATCC BAA-1151 / DSM 17278 / SZ</strain>
    </source>
</reference>
<proteinExistence type="predicted"/>
<dbReference type="eggNOG" id="COG0745">
    <property type="taxonomic scope" value="Bacteria"/>
</dbReference>
<name>B3E1X4_TRIL1</name>
<evidence type="ECO:0000313" key="4">
    <source>
        <dbReference type="Proteomes" id="UP000002420"/>
    </source>
</evidence>
<dbReference type="CDD" id="cd17546">
    <property type="entry name" value="REC_hyHK_CKI1_RcsC-like"/>
    <property type="match status" value="1"/>
</dbReference>
<evidence type="ECO:0000313" key="3">
    <source>
        <dbReference type="EMBL" id="ACD95624.1"/>
    </source>
</evidence>
<dbReference type="InterPro" id="IPR001789">
    <property type="entry name" value="Sig_transdc_resp-reg_receiver"/>
</dbReference>
<accession>B3E1X4</accession>
<dbReference type="RefSeq" id="WP_012469963.1">
    <property type="nucleotide sequence ID" value="NC_010814.1"/>
</dbReference>
<dbReference type="PROSITE" id="PS50110">
    <property type="entry name" value="RESPONSE_REGULATORY"/>
    <property type="match status" value="1"/>
</dbReference>
<gene>
    <name evidence="3" type="ordered locus">Glov_1908</name>
</gene>
<evidence type="ECO:0000256" key="1">
    <source>
        <dbReference type="PROSITE-ProRule" id="PRU00169"/>
    </source>
</evidence>
<dbReference type="PANTHER" id="PTHR43228:SF1">
    <property type="entry name" value="TWO-COMPONENT RESPONSE REGULATOR ARR22"/>
    <property type="match status" value="1"/>
</dbReference>
<dbReference type="AlphaFoldDB" id="B3E1X4"/>
<dbReference type="Proteomes" id="UP000002420">
    <property type="component" value="Chromosome"/>
</dbReference>
<protein>
    <submittedName>
        <fullName evidence="3">Response regulator receiver protein</fullName>
    </submittedName>
</protein>
<dbReference type="STRING" id="398767.Glov_1908"/>
<dbReference type="EMBL" id="CP001089">
    <property type="protein sequence ID" value="ACD95624.1"/>
    <property type="molecule type" value="Genomic_DNA"/>
</dbReference>
<dbReference type="InterPro" id="IPR011006">
    <property type="entry name" value="CheY-like_superfamily"/>
</dbReference>
<dbReference type="Gene3D" id="3.40.50.2300">
    <property type="match status" value="1"/>
</dbReference>
<feature type="domain" description="Response regulatory" evidence="2">
    <location>
        <begin position="2"/>
        <end position="125"/>
    </location>
</feature>
<keyword evidence="4" id="KW-1185">Reference proteome</keyword>
<organism evidence="3 4">
    <name type="scientific">Trichlorobacter lovleyi (strain ATCC BAA-1151 / DSM 17278 / SZ)</name>
    <name type="common">Geobacter lovleyi</name>
    <dbReference type="NCBI Taxonomy" id="398767"/>
    <lineage>
        <taxon>Bacteria</taxon>
        <taxon>Pseudomonadati</taxon>
        <taxon>Thermodesulfobacteriota</taxon>
        <taxon>Desulfuromonadia</taxon>
        <taxon>Geobacterales</taxon>
        <taxon>Geobacteraceae</taxon>
        <taxon>Trichlorobacter</taxon>
    </lineage>
</organism>
<dbReference type="SMART" id="SM00448">
    <property type="entry name" value="REC"/>
    <property type="match status" value="1"/>
</dbReference>
<dbReference type="GO" id="GO:0000160">
    <property type="term" value="P:phosphorelay signal transduction system"/>
    <property type="evidence" value="ECO:0007669"/>
    <property type="project" value="InterPro"/>
</dbReference>
<dbReference type="PANTHER" id="PTHR43228">
    <property type="entry name" value="TWO-COMPONENT RESPONSE REGULATOR"/>
    <property type="match status" value="1"/>
</dbReference>
<sequence>MRSLIVDDDDIGRLMLATFLEDFGPCDQAENGQQALDLIDAATAEGNSYNLICLDIVMPVMDGTTTLRGIRERDQKQGGRTKVFMISACSSPEDIQDAFFEGDCDDYVVKPFQREAVSQMLQRHKLI</sequence>
<dbReference type="HOGENOM" id="CLU_000445_69_12_7"/>
<dbReference type="OrthoDB" id="9790466at2"/>
<dbReference type="Pfam" id="PF00072">
    <property type="entry name" value="Response_reg"/>
    <property type="match status" value="1"/>
</dbReference>